<evidence type="ECO:0000313" key="3">
    <source>
        <dbReference type="Proteomes" id="UP000541969"/>
    </source>
</evidence>
<dbReference type="RefSeq" id="WP_179719485.1">
    <property type="nucleotide sequence ID" value="NZ_JACBZT010000001.1"/>
</dbReference>
<dbReference type="EMBL" id="JACBZT010000001">
    <property type="protein sequence ID" value="NYJ07551.1"/>
    <property type="molecule type" value="Genomic_DNA"/>
</dbReference>
<accession>A0A853CK51</accession>
<feature type="transmembrane region" description="Helical" evidence="1">
    <location>
        <begin position="154"/>
        <end position="173"/>
    </location>
</feature>
<reference evidence="2 3" key="1">
    <citation type="submission" date="2020-07" db="EMBL/GenBank/DDBJ databases">
        <title>Sequencing the genomes of 1000 actinobacteria strains.</title>
        <authorList>
            <person name="Klenk H.-P."/>
        </authorList>
    </citation>
    <scope>NUCLEOTIDE SEQUENCE [LARGE SCALE GENOMIC DNA]</scope>
    <source>
        <strain evidence="2 3">DSM 104001</strain>
    </source>
</reference>
<feature type="transmembrane region" description="Helical" evidence="1">
    <location>
        <begin position="113"/>
        <end position="133"/>
    </location>
</feature>
<dbReference type="AlphaFoldDB" id="A0A853CK51"/>
<feature type="transmembrane region" description="Helical" evidence="1">
    <location>
        <begin position="48"/>
        <end position="67"/>
    </location>
</feature>
<organism evidence="2 3">
    <name type="scientific">Petropleomorpha daqingensis</name>
    <dbReference type="NCBI Taxonomy" id="2026353"/>
    <lineage>
        <taxon>Bacteria</taxon>
        <taxon>Bacillati</taxon>
        <taxon>Actinomycetota</taxon>
        <taxon>Actinomycetes</taxon>
        <taxon>Geodermatophilales</taxon>
        <taxon>Geodermatophilaceae</taxon>
        <taxon>Petropleomorpha</taxon>
    </lineage>
</organism>
<protein>
    <recommendedName>
        <fullName evidence="4">YrhK-like protein</fullName>
    </recommendedName>
</protein>
<sequence length="226" mass="24014">MTAGGRRHLPTRERTMALAFAIGSLCFLVGPFPGYLDLVGPAADAVTFFVGSVFFTVGGGLQTWLAAPDRRLPGAGRAAWWTAVVQSAGTLFFNVTTFRALHTAITSPDYDHLVWRPDAFGSVCFLVSGVIAYRASDRRGWWPRRGGRGWWQPAVNLLGCVFFGVAAVAGYVVPAHGSDLDLAAANWTTAAGAACFLACAVAGLFAGRQAAGRLTSRTAAERDVMR</sequence>
<dbReference type="Proteomes" id="UP000541969">
    <property type="component" value="Unassembled WGS sequence"/>
</dbReference>
<evidence type="ECO:0000313" key="2">
    <source>
        <dbReference type="EMBL" id="NYJ07551.1"/>
    </source>
</evidence>
<feature type="transmembrane region" description="Helical" evidence="1">
    <location>
        <begin position="185"/>
        <end position="207"/>
    </location>
</feature>
<comment type="caution">
    <text evidence="2">The sequence shown here is derived from an EMBL/GenBank/DDBJ whole genome shotgun (WGS) entry which is preliminary data.</text>
</comment>
<feature type="transmembrane region" description="Helical" evidence="1">
    <location>
        <begin position="16"/>
        <end position="36"/>
    </location>
</feature>
<keyword evidence="1" id="KW-0472">Membrane</keyword>
<proteinExistence type="predicted"/>
<gene>
    <name evidence="2" type="ORF">GGQ55_003829</name>
</gene>
<keyword evidence="1" id="KW-0812">Transmembrane</keyword>
<keyword evidence="3" id="KW-1185">Reference proteome</keyword>
<feature type="transmembrane region" description="Helical" evidence="1">
    <location>
        <begin position="79"/>
        <end position="101"/>
    </location>
</feature>
<evidence type="ECO:0008006" key="4">
    <source>
        <dbReference type="Google" id="ProtNLM"/>
    </source>
</evidence>
<keyword evidence="1" id="KW-1133">Transmembrane helix</keyword>
<evidence type="ECO:0000256" key="1">
    <source>
        <dbReference type="SAM" id="Phobius"/>
    </source>
</evidence>
<name>A0A853CK51_9ACTN</name>